<accession>A0A382BVX6</accession>
<dbReference type="InterPro" id="IPR045851">
    <property type="entry name" value="AMP-bd_C_sf"/>
</dbReference>
<name>A0A382BVX6_9ZZZZ</name>
<reference evidence="1" key="1">
    <citation type="submission" date="2018-05" db="EMBL/GenBank/DDBJ databases">
        <authorList>
            <person name="Lanie J.A."/>
            <person name="Ng W.-L."/>
            <person name="Kazmierczak K.M."/>
            <person name="Andrzejewski T.M."/>
            <person name="Davidsen T.M."/>
            <person name="Wayne K.J."/>
            <person name="Tettelin H."/>
            <person name="Glass J.I."/>
            <person name="Rusch D."/>
            <person name="Podicherti R."/>
            <person name="Tsui H.-C.T."/>
            <person name="Winkler M.E."/>
        </authorList>
    </citation>
    <scope>NUCLEOTIDE SEQUENCE</scope>
</reference>
<feature type="non-terminal residue" evidence="1">
    <location>
        <position position="526"/>
    </location>
</feature>
<gene>
    <name evidence="1" type="ORF">METZ01_LOCUS170638</name>
</gene>
<evidence type="ECO:0000313" key="1">
    <source>
        <dbReference type="EMBL" id="SVB17784.1"/>
    </source>
</evidence>
<organism evidence="1">
    <name type="scientific">marine metagenome</name>
    <dbReference type="NCBI Taxonomy" id="408172"/>
    <lineage>
        <taxon>unclassified sequences</taxon>
        <taxon>metagenomes</taxon>
        <taxon>ecological metagenomes</taxon>
    </lineage>
</organism>
<dbReference type="EMBL" id="UINC01031554">
    <property type="protein sequence ID" value="SVB17784.1"/>
    <property type="molecule type" value="Genomic_DNA"/>
</dbReference>
<sequence>MGAEPTLTPEWGEELVKTMEMGNFHYPESLKVFIEKAPFTYGYWCHVKKIFKLLEKRLIEIAKAISLNDTASLLSSSLTGIESEEKIAYKDVILNLTVMFNRFEKFKNFSMKEFETLNPWSFHQPRVKWGGDVKYSQEWIFIDDKKIKVQDIVNHLITYPGVRKAEVFGYPHPDEPKKVQLRAVVQLKNRTSITQTAFIDFLNFQMPEPVPEVIHFDYQNFWEKGERGQLNFPHIPFRKKGDLSPVFSGPTRWLKKDPIHADLRPYLLETIPSTRTMDYIRRRCRRLLRTLQNEQPTLYVDLCFNYFNQLKRPQKGNLNSQWLLTEIIFGLDEAVTQRKHGRGNIKFPENYHLNEDRKEPCQEAWNNHLPKIKKVLEAGKTYLIVLDFLAKIWENQKSDKDKLSLSSDRLNLYLQSASVPLIKLVLNSFSEDLVPYDVNPASLARALVMLKVEEAESYIKDLFESGKQKLTQEWLEKFSYDFDDAIYSQQKDVFTKGANKKTINLVLLTLRFPWAGRKKVEPENLE</sequence>
<dbReference type="AlphaFoldDB" id="A0A382BVX6"/>
<dbReference type="Gene3D" id="3.30.300.30">
    <property type="match status" value="1"/>
</dbReference>
<protein>
    <submittedName>
        <fullName evidence="1">Uncharacterized protein</fullName>
    </submittedName>
</protein>
<proteinExistence type="predicted"/>